<dbReference type="GO" id="GO:0003700">
    <property type="term" value="F:DNA-binding transcription factor activity"/>
    <property type="evidence" value="ECO:0007669"/>
    <property type="project" value="InterPro"/>
</dbReference>
<dbReference type="SUPFAM" id="SSF46785">
    <property type="entry name" value="Winged helix' DNA-binding domain"/>
    <property type="match status" value="1"/>
</dbReference>
<dbReference type="Pfam" id="PF13545">
    <property type="entry name" value="HTH_Crp_2"/>
    <property type="match status" value="1"/>
</dbReference>
<dbReference type="eggNOG" id="COG0664">
    <property type="taxonomic scope" value="Bacteria"/>
</dbReference>
<dbReference type="InterPro" id="IPR012318">
    <property type="entry name" value="HTH_CRP"/>
</dbReference>
<dbReference type="PANTHER" id="PTHR24567">
    <property type="entry name" value="CRP FAMILY TRANSCRIPTIONAL REGULATORY PROTEIN"/>
    <property type="match status" value="1"/>
</dbReference>
<name>F4QTH0_9CAUL</name>
<evidence type="ECO:0000256" key="2">
    <source>
        <dbReference type="ARBA" id="ARBA00023125"/>
    </source>
</evidence>
<dbReference type="SUPFAM" id="SSF51206">
    <property type="entry name" value="cAMP-binding domain-like"/>
    <property type="match status" value="1"/>
</dbReference>
<dbReference type="CDD" id="cd00038">
    <property type="entry name" value="CAP_ED"/>
    <property type="match status" value="1"/>
</dbReference>
<reference evidence="7" key="1">
    <citation type="submission" date="2011-03" db="EMBL/GenBank/DDBJ databases">
        <title>Draft genome sequence of Brevundimonas diminuta.</title>
        <authorList>
            <person name="Brown P.J.B."/>
            <person name="Buechlein A."/>
            <person name="Hemmerich C."/>
            <person name="Brun Y.V."/>
        </authorList>
    </citation>
    <scope>NUCLEOTIDE SEQUENCE [LARGE SCALE GENOMIC DNA]</scope>
    <source>
        <strain evidence="7">C19</strain>
    </source>
</reference>
<accession>F4QTH0</accession>
<dbReference type="InterPro" id="IPR018335">
    <property type="entry name" value="Tscrpt_reg_HTH_Crp-type_CS"/>
</dbReference>
<dbReference type="PANTHER" id="PTHR24567:SF75">
    <property type="entry name" value="FUMARATE AND NITRATE REDUCTION REGULATORY PROTEIN"/>
    <property type="match status" value="1"/>
</dbReference>
<dbReference type="InterPro" id="IPR014710">
    <property type="entry name" value="RmlC-like_jellyroll"/>
</dbReference>
<dbReference type="PRINTS" id="PR00034">
    <property type="entry name" value="HTHCRP"/>
</dbReference>
<dbReference type="InterPro" id="IPR000595">
    <property type="entry name" value="cNMP-bd_dom"/>
</dbReference>
<protein>
    <submittedName>
        <fullName evidence="6">Nitrogen fixation regulation protein fixK</fullName>
    </submittedName>
</protein>
<dbReference type="PROSITE" id="PS51063">
    <property type="entry name" value="HTH_CRP_2"/>
    <property type="match status" value="1"/>
</dbReference>
<dbReference type="Gene3D" id="1.10.10.10">
    <property type="entry name" value="Winged helix-like DNA-binding domain superfamily/Winged helix DNA-binding domain"/>
    <property type="match status" value="1"/>
</dbReference>
<dbReference type="InterPro" id="IPR036388">
    <property type="entry name" value="WH-like_DNA-bd_sf"/>
</dbReference>
<evidence type="ECO:0000259" key="5">
    <source>
        <dbReference type="PROSITE" id="PS51063"/>
    </source>
</evidence>
<keyword evidence="2" id="KW-0238">DNA-binding</keyword>
<keyword evidence="7" id="KW-1185">Reference proteome</keyword>
<dbReference type="GO" id="GO:0005829">
    <property type="term" value="C:cytosol"/>
    <property type="evidence" value="ECO:0007669"/>
    <property type="project" value="TreeGrafter"/>
</dbReference>
<dbReference type="Pfam" id="PF00027">
    <property type="entry name" value="cNMP_binding"/>
    <property type="match status" value="1"/>
</dbReference>
<dbReference type="FunFam" id="1.10.10.10:FF:000028">
    <property type="entry name" value="Fumarate/nitrate reduction transcriptional regulator Fnr"/>
    <property type="match status" value="1"/>
</dbReference>
<dbReference type="EMBL" id="GL883080">
    <property type="protein sequence ID" value="EGF90040.1"/>
    <property type="molecule type" value="Genomic_DNA"/>
</dbReference>
<evidence type="ECO:0000256" key="1">
    <source>
        <dbReference type="ARBA" id="ARBA00023015"/>
    </source>
</evidence>
<dbReference type="RefSeq" id="WP_006275240.1">
    <property type="nucleotide sequence ID" value="NZ_GL883080.1"/>
</dbReference>
<dbReference type="InterPro" id="IPR018490">
    <property type="entry name" value="cNMP-bd_dom_sf"/>
</dbReference>
<dbReference type="InterPro" id="IPR036390">
    <property type="entry name" value="WH_DNA-bd_sf"/>
</dbReference>
<dbReference type="Gene3D" id="2.60.120.10">
    <property type="entry name" value="Jelly Rolls"/>
    <property type="match status" value="1"/>
</dbReference>
<dbReference type="GO" id="GO:0003677">
    <property type="term" value="F:DNA binding"/>
    <property type="evidence" value="ECO:0007669"/>
    <property type="project" value="UniProtKB-KW"/>
</dbReference>
<evidence type="ECO:0000313" key="7">
    <source>
        <dbReference type="Proteomes" id="UP000006512"/>
    </source>
</evidence>
<gene>
    <name evidence="6" type="ORF">ABI_44670</name>
</gene>
<evidence type="ECO:0000256" key="3">
    <source>
        <dbReference type="ARBA" id="ARBA00023163"/>
    </source>
</evidence>
<dbReference type="OrthoDB" id="7584044at2"/>
<dbReference type="STRING" id="715226.ABI_44670"/>
<dbReference type="InterPro" id="IPR050397">
    <property type="entry name" value="Env_Response_Regulators"/>
</dbReference>
<keyword evidence="1" id="KW-0805">Transcription regulation</keyword>
<dbReference type="Proteomes" id="UP000006512">
    <property type="component" value="Unassembled WGS sequence"/>
</dbReference>
<evidence type="ECO:0000259" key="4">
    <source>
        <dbReference type="PROSITE" id="PS50042"/>
    </source>
</evidence>
<dbReference type="HOGENOM" id="CLU_075053_0_1_5"/>
<evidence type="ECO:0000313" key="6">
    <source>
        <dbReference type="EMBL" id="EGF90040.1"/>
    </source>
</evidence>
<dbReference type="AlphaFoldDB" id="F4QTH0"/>
<dbReference type="CDD" id="cd00092">
    <property type="entry name" value="HTH_CRP"/>
    <property type="match status" value="1"/>
</dbReference>
<organism evidence="6 7">
    <name type="scientific">Asticcacaulis biprosthecium C19</name>
    <dbReference type="NCBI Taxonomy" id="715226"/>
    <lineage>
        <taxon>Bacteria</taxon>
        <taxon>Pseudomonadati</taxon>
        <taxon>Pseudomonadota</taxon>
        <taxon>Alphaproteobacteria</taxon>
        <taxon>Caulobacterales</taxon>
        <taxon>Caulobacteraceae</taxon>
        <taxon>Asticcacaulis</taxon>
    </lineage>
</organism>
<dbReference type="PROSITE" id="PS00042">
    <property type="entry name" value="HTH_CRP_1"/>
    <property type="match status" value="1"/>
</dbReference>
<feature type="domain" description="Cyclic nucleotide-binding" evidence="4">
    <location>
        <begin position="33"/>
        <end position="120"/>
    </location>
</feature>
<dbReference type="SMART" id="SM00419">
    <property type="entry name" value="HTH_CRP"/>
    <property type="match status" value="1"/>
</dbReference>
<dbReference type="PROSITE" id="PS50042">
    <property type="entry name" value="CNMP_BINDING_3"/>
    <property type="match status" value="1"/>
</dbReference>
<dbReference type="SMART" id="SM00100">
    <property type="entry name" value="cNMP"/>
    <property type="match status" value="1"/>
</dbReference>
<keyword evidence="3" id="KW-0804">Transcription</keyword>
<sequence length="219" mass="23943">MFDASPLTQARPLSPRDGDVAHLPALNGPVATFSAGSEIYAQGDRAGTLYQVAFGVVRVYRLLADGRRQICAFHMVGDVFGFEAGIARHVFADAVTTTGLRTIRPSSDADLSRELYRLAMQSLGHAHDHLLTVGRNDAAGRVAAFLLEMADRQGTHGEQTGRAQINLPMSRTDIADYLGLTIETVSRVLTRLKEARILRLTSSRELQVLRWDALEDLTA</sequence>
<proteinExistence type="predicted"/>
<feature type="domain" description="HTH crp-type" evidence="5">
    <location>
        <begin position="136"/>
        <end position="212"/>
    </location>
</feature>